<reference evidence="1 2" key="1">
    <citation type="submission" date="2019-11" db="EMBL/GenBank/DDBJ databases">
        <title>Type strains purchased from KCTC, JCM and DSMZ.</title>
        <authorList>
            <person name="Lu H."/>
        </authorList>
    </citation>
    <scope>NUCLEOTIDE SEQUENCE [LARGE SCALE GENOMIC DNA]</scope>
    <source>
        <strain evidence="1 2">KCTC 42409</strain>
    </source>
</reference>
<organism evidence="1 2">
    <name type="scientific">Pseudoduganella ginsengisoli</name>
    <dbReference type="NCBI Taxonomy" id="1462440"/>
    <lineage>
        <taxon>Bacteria</taxon>
        <taxon>Pseudomonadati</taxon>
        <taxon>Pseudomonadota</taxon>
        <taxon>Betaproteobacteria</taxon>
        <taxon>Burkholderiales</taxon>
        <taxon>Oxalobacteraceae</taxon>
        <taxon>Telluria group</taxon>
        <taxon>Pseudoduganella</taxon>
    </lineage>
</organism>
<comment type="caution">
    <text evidence="1">The sequence shown here is derived from an EMBL/GenBank/DDBJ whole genome shotgun (WGS) entry which is preliminary data.</text>
</comment>
<dbReference type="Proteomes" id="UP000484015">
    <property type="component" value="Unassembled WGS sequence"/>
</dbReference>
<sequence length="267" mass="28900">MCYAGCIAASDPAHVRIFAAITAITTTLASAAALAQPPADTITVGVFTVAPYVIAGDTGPHGALVEFFEREIAPRMHVRFQWERPTTVARLEQNLIAGRVLFTPILAKTSAREQAHIQFAGEPHIRFTPAIAVLPEHPLNALTAPSDLAGVTVGWVQAGALPPFMHDPHIRLDLAGAIDWERTNLDKLKLGRIGGAYFSDRQTARYFAARNGLRLKLLDLPVPGTALYAAFSPSAPPELVERYLRVASEAFANGRFNAYLNRAIAEQ</sequence>
<gene>
    <name evidence="1" type="ORF">GM668_20380</name>
</gene>
<keyword evidence="2" id="KW-1185">Reference proteome</keyword>
<dbReference type="EMBL" id="WNLA01000015">
    <property type="protein sequence ID" value="MTW04436.1"/>
    <property type="molecule type" value="Genomic_DNA"/>
</dbReference>
<dbReference type="AlphaFoldDB" id="A0A6L6Q4J3"/>
<dbReference type="SUPFAM" id="SSF53850">
    <property type="entry name" value="Periplasmic binding protein-like II"/>
    <property type="match status" value="1"/>
</dbReference>
<dbReference type="Gene3D" id="3.40.190.10">
    <property type="entry name" value="Periplasmic binding protein-like II"/>
    <property type="match status" value="2"/>
</dbReference>
<dbReference type="OrthoDB" id="8752341at2"/>
<protein>
    <submittedName>
        <fullName evidence="1">Transporter substrate-binding domain-containing protein</fullName>
    </submittedName>
</protein>
<accession>A0A6L6Q4J3</accession>
<proteinExistence type="predicted"/>
<evidence type="ECO:0000313" key="2">
    <source>
        <dbReference type="Proteomes" id="UP000484015"/>
    </source>
</evidence>
<name>A0A6L6Q4J3_9BURK</name>
<evidence type="ECO:0000313" key="1">
    <source>
        <dbReference type="EMBL" id="MTW04436.1"/>
    </source>
</evidence>